<feature type="binding site" evidence="2">
    <location>
        <position position="25"/>
    </location>
    <ligand>
        <name>substrate</name>
    </ligand>
</feature>
<organism evidence="3 4">
    <name type="scientific">Campylobacter portucalensis</name>
    <dbReference type="NCBI Taxonomy" id="2608384"/>
    <lineage>
        <taxon>Bacteria</taxon>
        <taxon>Pseudomonadati</taxon>
        <taxon>Campylobacterota</taxon>
        <taxon>Epsilonproteobacteria</taxon>
        <taxon>Campylobacterales</taxon>
        <taxon>Campylobacteraceae</taxon>
        <taxon>Campylobacter</taxon>
    </lineage>
</organism>
<dbReference type="EMBL" id="VWSJ01000036">
    <property type="protein sequence ID" value="MSN97059.1"/>
    <property type="molecule type" value="Genomic_DNA"/>
</dbReference>
<dbReference type="Pfam" id="PF01255">
    <property type="entry name" value="Prenyltransf"/>
    <property type="match status" value="1"/>
</dbReference>
<feature type="active site" description="Proton acceptor" evidence="2">
    <location>
        <position position="60"/>
    </location>
</feature>
<evidence type="ECO:0000256" key="1">
    <source>
        <dbReference type="ARBA" id="ARBA00022679"/>
    </source>
</evidence>
<feature type="binding site" evidence="2">
    <location>
        <position position="29"/>
    </location>
    <ligand>
        <name>substrate</name>
    </ligand>
</feature>
<feature type="binding site" evidence="2">
    <location>
        <position position="17"/>
    </location>
    <ligand>
        <name>substrate</name>
    </ligand>
</feature>
<keyword evidence="1 2" id="KW-0808">Transferase</keyword>
<feature type="binding site" evidence="2">
    <location>
        <position position="63"/>
    </location>
    <ligand>
        <name>substrate</name>
    </ligand>
</feature>
<dbReference type="GO" id="GO:0008834">
    <property type="term" value="F:ditrans,polycis-undecaprenyl-diphosphate synthase [(2E,6E)-farnesyl-diphosphate specific] activity"/>
    <property type="evidence" value="ECO:0007669"/>
    <property type="project" value="TreeGrafter"/>
</dbReference>
<dbReference type="PANTHER" id="PTHR10291">
    <property type="entry name" value="DEHYDRODOLICHYL DIPHOSPHATE SYNTHASE FAMILY MEMBER"/>
    <property type="match status" value="1"/>
</dbReference>
<feature type="binding site" evidence="2">
    <location>
        <position position="61"/>
    </location>
    <ligand>
        <name>substrate</name>
    </ligand>
</feature>
<proteinExistence type="inferred from homology"/>
<dbReference type="NCBIfam" id="TIGR00055">
    <property type="entry name" value="uppS"/>
    <property type="match status" value="1"/>
</dbReference>
<dbReference type="InterPro" id="IPR018520">
    <property type="entry name" value="UPP_synth-like_CS"/>
</dbReference>
<dbReference type="HAMAP" id="MF_01139">
    <property type="entry name" value="ISPT"/>
    <property type="match status" value="1"/>
</dbReference>
<gene>
    <name evidence="3" type="primary">uppS</name>
    <name evidence="3" type="ORF">F1B92_07785</name>
</gene>
<name>A0A6L5WIT4_9BACT</name>
<dbReference type="Gene3D" id="3.40.1180.10">
    <property type="entry name" value="Decaprenyl diphosphate synthase-like"/>
    <property type="match status" value="1"/>
</dbReference>
<feature type="binding site" evidence="2">
    <location>
        <position position="176"/>
    </location>
    <ligand>
        <name>substrate</name>
    </ligand>
</feature>
<comment type="subunit">
    <text evidence="2">Homodimer.</text>
</comment>
<comment type="caution">
    <text evidence="3">The sequence shown here is derived from an EMBL/GenBank/DDBJ whole genome shotgun (WGS) entry which is preliminary data.</text>
</comment>
<protein>
    <recommendedName>
        <fullName evidence="2">Isoprenyl transferase</fullName>
        <ecNumber evidence="2">2.5.1.-</ecNumber>
    </recommendedName>
</protein>
<dbReference type="InterPro" id="IPR036424">
    <property type="entry name" value="UPP_synth-like_sf"/>
</dbReference>
<evidence type="ECO:0000313" key="3">
    <source>
        <dbReference type="EMBL" id="MSN97059.1"/>
    </source>
</evidence>
<comment type="cofactor">
    <cofactor evidence="2">
        <name>Mg(2+)</name>
        <dbReference type="ChEBI" id="CHEBI:18420"/>
    </cofactor>
    <text evidence="2">Binds 2 magnesium ions per subunit.</text>
</comment>
<dbReference type="AlphaFoldDB" id="A0A6L5WIT4"/>
<reference evidence="3 4" key="1">
    <citation type="submission" date="2019-09" db="EMBL/GenBank/DDBJ databases">
        <authorList>
            <person name="Silva M."/>
            <person name="Pereira G."/>
            <person name="Lopes-Da-Costa L."/>
            <person name="Silva E."/>
        </authorList>
    </citation>
    <scope>NUCLEOTIDE SEQUENCE [LARGE SCALE GENOMIC DNA]</scope>
    <source>
        <strain evidence="3 4">FMV-PI01</strain>
    </source>
</reference>
<accession>A0A6L5WIT4</accession>
<keyword evidence="2" id="KW-0479">Metal-binding</keyword>
<dbReference type="GO" id="GO:0005829">
    <property type="term" value="C:cytosol"/>
    <property type="evidence" value="ECO:0007669"/>
    <property type="project" value="TreeGrafter"/>
</dbReference>
<feature type="binding site" evidence="2">
    <location>
        <begin position="57"/>
        <end position="59"/>
    </location>
    <ligand>
        <name>substrate</name>
    </ligand>
</feature>
<keyword evidence="4" id="KW-1185">Reference proteome</keyword>
<dbReference type="PROSITE" id="PS01066">
    <property type="entry name" value="UPP_SYNTHASE"/>
    <property type="match status" value="1"/>
</dbReference>
<evidence type="ECO:0000313" key="4">
    <source>
        <dbReference type="Proteomes" id="UP000476338"/>
    </source>
</evidence>
<reference evidence="3 4" key="2">
    <citation type="submission" date="2020-03" db="EMBL/GenBank/DDBJ databases">
        <title>Campylobacter portucalensis sp. nov., a new species of Campylobacter isolated from the reproductive tract of bulls.</title>
        <authorList>
            <person name="Silva M.F."/>
            <person name="Pereira G."/>
            <person name="Carneiro C."/>
            <person name="Hemphill A."/>
            <person name="Mateus L."/>
            <person name="Lopes-Da-Costa L."/>
            <person name="Silva E."/>
        </authorList>
    </citation>
    <scope>NUCLEOTIDE SEQUENCE [LARGE SCALE GENOMIC DNA]</scope>
    <source>
        <strain evidence="3 4">FMV-PI01</strain>
    </source>
</reference>
<dbReference type="RefSeq" id="WP_154571307.1">
    <property type="nucleotide sequence ID" value="NZ_VWSJ01000036.1"/>
</dbReference>
<comment type="similarity">
    <text evidence="2">Belongs to the UPP synthase family.</text>
</comment>
<dbReference type="PANTHER" id="PTHR10291:SF0">
    <property type="entry name" value="DEHYDRODOLICHYL DIPHOSPHATE SYNTHASE 2"/>
    <property type="match status" value="1"/>
</dbReference>
<feature type="binding site" evidence="2">
    <location>
        <begin position="182"/>
        <end position="184"/>
    </location>
    <ligand>
        <name>substrate</name>
    </ligand>
</feature>
<dbReference type="GO" id="GO:0000287">
    <property type="term" value="F:magnesium ion binding"/>
    <property type="evidence" value="ECO:0007669"/>
    <property type="project" value="UniProtKB-UniRule"/>
</dbReference>
<dbReference type="EC" id="2.5.1.-" evidence="2"/>
<evidence type="ECO:0000256" key="2">
    <source>
        <dbReference type="HAMAP-Rule" id="MF_01139"/>
    </source>
</evidence>
<feature type="binding site" evidence="2">
    <location>
        <position position="12"/>
    </location>
    <ligand>
        <name>Mg(2+)</name>
        <dbReference type="ChEBI" id="CHEBI:18420"/>
    </ligand>
</feature>
<dbReference type="SUPFAM" id="SSF64005">
    <property type="entry name" value="Undecaprenyl diphosphate synthase"/>
    <property type="match status" value="1"/>
</dbReference>
<keyword evidence="2" id="KW-0460">Magnesium</keyword>
<dbReference type="Proteomes" id="UP000476338">
    <property type="component" value="Unassembled WGS sequence"/>
</dbReference>
<dbReference type="GO" id="GO:0016094">
    <property type="term" value="P:polyprenol biosynthetic process"/>
    <property type="evidence" value="ECO:0007669"/>
    <property type="project" value="TreeGrafter"/>
</dbReference>
<sequence>MNKLNHLAIIMDGNGRWAKKRGLLRSVGHENGSNAIENIAKSCIRLEIPILSLYAFSTENWARPKKEIDFLINLFKKFLISKEEIFLENFIRFHTIGDLSVFDKELLNLIQNLKDKTAKFDKLTINLAINYGSKDEIARACQNLANNNIKINEKNISKALDTAFLGEFCDVDMLIRTGGKSRLSNFMLWQCAYAELFFTDTLWPDFCERELEKMVLEFKNIKRNFGGL</sequence>
<feature type="active site" evidence="2">
    <location>
        <position position="12"/>
    </location>
</feature>
<dbReference type="InterPro" id="IPR001441">
    <property type="entry name" value="UPP_synth-like"/>
</dbReference>
<dbReference type="CDD" id="cd00475">
    <property type="entry name" value="Cis_IPPS"/>
    <property type="match status" value="1"/>
</dbReference>
<feature type="binding site" evidence="2">
    <location>
        <begin position="13"/>
        <end position="16"/>
    </location>
    <ligand>
        <name>substrate</name>
    </ligand>
</feature>
<feature type="binding site" evidence="2">
    <location>
        <position position="195"/>
    </location>
    <ligand>
        <name>Mg(2+)</name>
        <dbReference type="ChEBI" id="CHEBI:18420"/>
    </ligand>
</feature>
<comment type="function">
    <text evidence="2">Catalyzes the condensation of isopentenyl diphosphate (IPP) with allylic pyrophosphates generating different type of terpenoids.</text>
</comment>